<comment type="subcellular location">
    <subcellularLocation>
        <location evidence="11">Cell inner membrane</location>
        <topology evidence="11">Multi-pass membrane protein</topology>
    </subcellularLocation>
    <subcellularLocation>
        <location evidence="2">Membrane</location>
        <topology evidence="2">Multi-pass membrane protein</topology>
    </subcellularLocation>
</comment>
<dbReference type="UniPathway" id="UPA00232"/>
<sequence length="285" mass="32320">MNKKIISFIELARLDKPIGIYLLLWPSLLGLLLAAIQSETIDFINYLIVVIGSILVRSCGCVINDISDSKIDKQVSRTLNRPLANGSISIIEAWLFFILLGILSTSLLIFTNSLTVKISIFFALLIMLYPLTKRFLKAPQFFLGITFGSGSLIAYSLQSSVFSISLAILYLGIIAWIISFDTYYALEDKDDDLKININSTAILWGDDAIKYAQILQIFFYVSLFLIAVMNEFSLYFYLVFVGLLMLFIHQIKLTKENKFIKCFKINNWIGILAVLSFSLQIFYLS</sequence>
<evidence type="ECO:0000256" key="6">
    <source>
        <dbReference type="ARBA" id="ARBA00022679"/>
    </source>
</evidence>
<feature type="transmembrane region" description="Helical" evidence="11">
    <location>
        <begin position="265"/>
        <end position="284"/>
    </location>
</feature>
<keyword evidence="8 11" id="KW-0812">Transmembrane</keyword>
<evidence type="ECO:0000256" key="11">
    <source>
        <dbReference type="HAMAP-Rule" id="MF_01635"/>
    </source>
</evidence>
<dbReference type="Proteomes" id="UP000315283">
    <property type="component" value="Unassembled WGS sequence"/>
</dbReference>
<name>A0A520N716_9GAMM</name>
<dbReference type="FunFam" id="1.20.120.1780:FF:000001">
    <property type="entry name" value="4-hydroxybenzoate octaprenyltransferase"/>
    <property type="match status" value="1"/>
</dbReference>
<keyword evidence="7 11" id="KW-0831">Ubiquinone biosynthesis</keyword>
<keyword evidence="10 11" id="KW-0472">Membrane</keyword>
<evidence type="ECO:0000256" key="5">
    <source>
        <dbReference type="ARBA" id="ARBA00022519"/>
    </source>
</evidence>
<comment type="function">
    <text evidence="11">Catalyzes the prenylation of para-hydroxybenzoate (PHB) with an all-trans polyprenyl group. Mediates the second step in the final reaction sequence of ubiquinone-8 (UQ-8) biosynthesis, which is the condensation of the polyisoprenoid side chain with PHB, generating the first membrane-bound Q intermediate 3-octaprenyl-4-hydroxybenzoate.</text>
</comment>
<dbReference type="EMBL" id="SHBJ01000002">
    <property type="protein sequence ID" value="RZO29199.1"/>
    <property type="molecule type" value="Genomic_DNA"/>
</dbReference>
<feature type="transmembrane region" description="Helical" evidence="11">
    <location>
        <begin position="20"/>
        <end position="37"/>
    </location>
</feature>
<evidence type="ECO:0000256" key="2">
    <source>
        <dbReference type="ARBA" id="ARBA00004141"/>
    </source>
</evidence>
<gene>
    <name evidence="11" type="primary">ubiA</name>
    <name evidence="12" type="ORF">EVA97_00535</name>
</gene>
<dbReference type="GO" id="GO:0008412">
    <property type="term" value="F:4-hydroxybenzoate polyprenyltransferase activity"/>
    <property type="evidence" value="ECO:0007669"/>
    <property type="project" value="UniProtKB-UniRule"/>
</dbReference>
<feature type="transmembrane region" description="Helical" evidence="11">
    <location>
        <begin position="207"/>
        <end position="228"/>
    </location>
</feature>
<feature type="transmembrane region" description="Helical" evidence="11">
    <location>
        <begin position="109"/>
        <end position="129"/>
    </location>
</feature>
<dbReference type="GO" id="GO:0005886">
    <property type="term" value="C:plasma membrane"/>
    <property type="evidence" value="ECO:0007669"/>
    <property type="project" value="UniProtKB-SubCell"/>
</dbReference>
<dbReference type="InterPro" id="IPR039653">
    <property type="entry name" value="Prenyltransferase"/>
</dbReference>
<dbReference type="InterPro" id="IPR044878">
    <property type="entry name" value="UbiA_sf"/>
</dbReference>
<comment type="pathway">
    <text evidence="11">Cofactor biosynthesis; ubiquinone biosynthesis.</text>
</comment>
<feature type="transmembrane region" description="Helical" evidence="11">
    <location>
        <begin position="234"/>
        <end position="253"/>
    </location>
</feature>
<keyword evidence="4 11" id="KW-1003">Cell membrane</keyword>
<dbReference type="EC" id="2.5.1.39" evidence="11"/>
<dbReference type="InterPro" id="IPR000537">
    <property type="entry name" value="UbiA_prenyltransferase"/>
</dbReference>
<evidence type="ECO:0000313" key="12">
    <source>
        <dbReference type="EMBL" id="RZO29199.1"/>
    </source>
</evidence>
<proteinExistence type="inferred from homology"/>
<dbReference type="AlphaFoldDB" id="A0A520N716"/>
<feature type="transmembrane region" description="Helical" evidence="11">
    <location>
        <begin position="43"/>
        <end position="63"/>
    </location>
</feature>
<dbReference type="PANTHER" id="PTHR11048:SF28">
    <property type="entry name" value="4-HYDROXYBENZOATE POLYPRENYLTRANSFERASE, MITOCHONDRIAL"/>
    <property type="match status" value="1"/>
</dbReference>
<evidence type="ECO:0000313" key="13">
    <source>
        <dbReference type="Proteomes" id="UP000315283"/>
    </source>
</evidence>
<keyword evidence="5 11" id="KW-0997">Cell inner membrane</keyword>
<dbReference type="GO" id="GO:0006744">
    <property type="term" value="P:ubiquinone biosynthetic process"/>
    <property type="evidence" value="ECO:0007669"/>
    <property type="project" value="UniProtKB-UniRule"/>
</dbReference>
<accession>A0A520N716</accession>
<protein>
    <recommendedName>
        <fullName evidence="11">4-hydroxybenzoate octaprenyltransferase</fullName>
        <ecNumber evidence="11">2.5.1.39</ecNumber>
    </recommendedName>
    <alternativeName>
        <fullName evidence="11">4-HB polyprenyltransferase</fullName>
    </alternativeName>
</protein>
<dbReference type="PANTHER" id="PTHR11048">
    <property type="entry name" value="PRENYLTRANSFERASES"/>
    <property type="match status" value="1"/>
</dbReference>
<comment type="cofactor">
    <cofactor evidence="1 11">
        <name>Mg(2+)</name>
        <dbReference type="ChEBI" id="CHEBI:18420"/>
    </cofactor>
</comment>
<dbReference type="Gene3D" id="1.20.120.1780">
    <property type="entry name" value="UbiA prenyltransferase"/>
    <property type="match status" value="1"/>
</dbReference>
<evidence type="ECO:0000256" key="10">
    <source>
        <dbReference type="ARBA" id="ARBA00023136"/>
    </source>
</evidence>
<dbReference type="PROSITE" id="PS00943">
    <property type="entry name" value="UBIA"/>
    <property type="match status" value="1"/>
</dbReference>
<evidence type="ECO:0000256" key="3">
    <source>
        <dbReference type="ARBA" id="ARBA00005985"/>
    </source>
</evidence>
<evidence type="ECO:0000256" key="8">
    <source>
        <dbReference type="ARBA" id="ARBA00022692"/>
    </source>
</evidence>
<dbReference type="InterPro" id="IPR030470">
    <property type="entry name" value="UbiA_prenylTrfase_CS"/>
</dbReference>
<comment type="catalytic activity">
    <reaction evidence="11">
        <text>all-trans-octaprenyl diphosphate + 4-hydroxybenzoate = 4-hydroxy-3-(all-trans-octaprenyl)benzoate + diphosphate</text>
        <dbReference type="Rhea" id="RHEA:27782"/>
        <dbReference type="ChEBI" id="CHEBI:1617"/>
        <dbReference type="ChEBI" id="CHEBI:17879"/>
        <dbReference type="ChEBI" id="CHEBI:33019"/>
        <dbReference type="ChEBI" id="CHEBI:57711"/>
        <dbReference type="EC" id="2.5.1.39"/>
    </reaction>
</comment>
<comment type="similarity">
    <text evidence="3 11">Belongs to the UbiA prenyltransferase family.</text>
</comment>
<organism evidence="12 13">
    <name type="scientific">SAR86 cluster bacterium</name>
    <dbReference type="NCBI Taxonomy" id="2030880"/>
    <lineage>
        <taxon>Bacteria</taxon>
        <taxon>Pseudomonadati</taxon>
        <taxon>Pseudomonadota</taxon>
        <taxon>Gammaproteobacteria</taxon>
        <taxon>SAR86 cluster</taxon>
    </lineage>
</organism>
<dbReference type="Pfam" id="PF01040">
    <property type="entry name" value="UbiA"/>
    <property type="match status" value="1"/>
</dbReference>
<evidence type="ECO:0000256" key="9">
    <source>
        <dbReference type="ARBA" id="ARBA00022989"/>
    </source>
</evidence>
<feature type="transmembrane region" description="Helical" evidence="11">
    <location>
        <begin position="141"/>
        <end position="158"/>
    </location>
</feature>
<feature type="transmembrane region" description="Helical" evidence="11">
    <location>
        <begin position="164"/>
        <end position="186"/>
    </location>
</feature>
<dbReference type="CDD" id="cd13959">
    <property type="entry name" value="PT_UbiA_COQ2"/>
    <property type="match status" value="1"/>
</dbReference>
<feature type="transmembrane region" description="Helical" evidence="11">
    <location>
        <begin position="83"/>
        <end position="103"/>
    </location>
</feature>
<dbReference type="InterPro" id="IPR006370">
    <property type="entry name" value="HB_polyprenyltransferase-like"/>
</dbReference>
<comment type="caution">
    <text evidence="12">The sequence shown here is derived from an EMBL/GenBank/DDBJ whole genome shotgun (WGS) entry which is preliminary data.</text>
</comment>
<dbReference type="HAMAP" id="MF_01635">
    <property type="entry name" value="UbiA"/>
    <property type="match status" value="1"/>
</dbReference>
<keyword evidence="11" id="KW-0460">Magnesium</keyword>
<keyword evidence="6 11" id="KW-0808">Transferase</keyword>
<evidence type="ECO:0000256" key="4">
    <source>
        <dbReference type="ARBA" id="ARBA00022475"/>
    </source>
</evidence>
<reference evidence="12 13" key="1">
    <citation type="submission" date="2019-02" db="EMBL/GenBank/DDBJ databases">
        <title>Prokaryotic population dynamics and viral predation in marine succession experiment using metagenomics: the confinement effect.</title>
        <authorList>
            <person name="Haro-Moreno J.M."/>
            <person name="Rodriguez-Valera F."/>
            <person name="Lopez-Perez M."/>
        </authorList>
    </citation>
    <scope>NUCLEOTIDE SEQUENCE [LARGE SCALE GENOMIC DNA]</scope>
    <source>
        <strain evidence="12">MED-G164</strain>
    </source>
</reference>
<evidence type="ECO:0000256" key="7">
    <source>
        <dbReference type="ARBA" id="ARBA00022688"/>
    </source>
</evidence>
<keyword evidence="9 11" id="KW-1133">Transmembrane helix</keyword>
<evidence type="ECO:0000256" key="1">
    <source>
        <dbReference type="ARBA" id="ARBA00001946"/>
    </source>
</evidence>
<dbReference type="Gene3D" id="1.10.357.140">
    <property type="entry name" value="UbiA prenyltransferase"/>
    <property type="match status" value="1"/>
</dbReference>